<proteinExistence type="inferred from homology"/>
<gene>
    <name evidence="3" type="ORF">N7493_008886</name>
</gene>
<evidence type="ECO:0000313" key="3">
    <source>
        <dbReference type="EMBL" id="KAJ5712418.1"/>
    </source>
</evidence>
<reference evidence="3" key="2">
    <citation type="submission" date="2023-01" db="EMBL/GenBank/DDBJ databases">
        <authorList>
            <person name="Petersen C."/>
        </authorList>
    </citation>
    <scope>NUCLEOTIDE SEQUENCE</scope>
    <source>
        <strain evidence="3">IBT 17514</strain>
    </source>
</reference>
<comment type="caution">
    <text evidence="3">The sequence shown here is derived from an EMBL/GenBank/DDBJ whole genome shotgun (WGS) entry which is preliminary data.</text>
</comment>
<evidence type="ECO:0000256" key="1">
    <source>
        <dbReference type="ARBA" id="ARBA00008645"/>
    </source>
</evidence>
<evidence type="ECO:0000259" key="2">
    <source>
        <dbReference type="Pfam" id="PF12697"/>
    </source>
</evidence>
<dbReference type="InterPro" id="IPR000073">
    <property type="entry name" value="AB_hydrolase_1"/>
</dbReference>
<organism evidence="3 4">
    <name type="scientific">Penicillium malachiteum</name>
    <dbReference type="NCBI Taxonomy" id="1324776"/>
    <lineage>
        <taxon>Eukaryota</taxon>
        <taxon>Fungi</taxon>
        <taxon>Dikarya</taxon>
        <taxon>Ascomycota</taxon>
        <taxon>Pezizomycotina</taxon>
        <taxon>Eurotiomycetes</taxon>
        <taxon>Eurotiomycetidae</taxon>
        <taxon>Eurotiales</taxon>
        <taxon>Aspergillaceae</taxon>
        <taxon>Penicillium</taxon>
    </lineage>
</organism>
<evidence type="ECO:0000313" key="4">
    <source>
        <dbReference type="Proteomes" id="UP001215712"/>
    </source>
</evidence>
<name>A0AAD6HFG6_9EURO</name>
<dbReference type="AlphaFoldDB" id="A0AAD6HFG6"/>
<dbReference type="PANTHER" id="PTHR43039">
    <property type="entry name" value="ESTERASE-RELATED"/>
    <property type="match status" value="1"/>
</dbReference>
<feature type="domain" description="AB hydrolase-1" evidence="2">
    <location>
        <begin position="306"/>
        <end position="542"/>
    </location>
</feature>
<comment type="similarity">
    <text evidence="1">Belongs to the AB hydrolase superfamily.</text>
</comment>
<dbReference type="GO" id="GO:0017000">
    <property type="term" value="P:antibiotic biosynthetic process"/>
    <property type="evidence" value="ECO:0007669"/>
    <property type="project" value="UniProtKB-ARBA"/>
</dbReference>
<sequence length="557" mass="62774">MTTGLLYVTMQPKGSLPDTQFHDWYNTEHGPLRLRLPFITNGFRFRATDGEAPEYVALYDITDMDELTRKTYLDLRTDLIKTEREKKTMAQIDVGRKLYDLVDERSQPNYRQLEDQADTDPETRGSVMIAVTTTTHPDPEKEAEHDRWYREEHFDMLARVPGWRRSRLFRTAAIDSAAPRETLALHEYSPVNGLGGELHQAAMNTPWRQRLQEEVVTSKSRRVYQWYYTFGPAPRELSSLAKSDVIGPWSSNDGRTRTYPSETRPAVESYVTTKDGVEIPYRLEGSLDPEAPVVVLSNSILVNWNIWDRFVDAFLARKENQKYRVVRYLTRGRRSASGEQPVNVDVLASDLNTLLEALRVSPKAARLIGVSLGGVTVLNTSLLFPERVGAFIACDTNSSAPESNRKAWGDRVAMCEQEGSVDPETNEPIVGEQLAEVTTRRWFVPESYETQPEVLAPVKEAVRTNSLKGFAHSVQALCAYDIRDRMAKATVPGLFVAGANDGVLPQTMQKMVADLSAPSELKIIDRAGHLPMVEQPEAFADVVTEYLSKVEVELASQ</sequence>
<dbReference type="SUPFAM" id="SSF54909">
    <property type="entry name" value="Dimeric alpha+beta barrel"/>
    <property type="match status" value="1"/>
</dbReference>
<dbReference type="Gene3D" id="3.40.50.1820">
    <property type="entry name" value="alpha/beta hydrolase"/>
    <property type="match status" value="1"/>
</dbReference>
<dbReference type="InterPro" id="IPR011008">
    <property type="entry name" value="Dimeric_a/b-barrel"/>
</dbReference>
<dbReference type="Proteomes" id="UP001215712">
    <property type="component" value="Unassembled WGS sequence"/>
</dbReference>
<dbReference type="InterPro" id="IPR029058">
    <property type="entry name" value="AB_hydrolase_fold"/>
</dbReference>
<accession>A0AAD6HFG6</accession>
<protein>
    <recommendedName>
        <fullName evidence="2">AB hydrolase-1 domain-containing protein</fullName>
    </recommendedName>
</protein>
<reference evidence="3" key="1">
    <citation type="journal article" date="2023" name="IMA Fungus">
        <title>Comparative genomic study of the Penicillium genus elucidates a diverse pangenome and 15 lateral gene transfer events.</title>
        <authorList>
            <person name="Petersen C."/>
            <person name="Sorensen T."/>
            <person name="Nielsen M.R."/>
            <person name="Sondergaard T.E."/>
            <person name="Sorensen J.L."/>
            <person name="Fitzpatrick D.A."/>
            <person name="Frisvad J.C."/>
            <person name="Nielsen K.L."/>
        </authorList>
    </citation>
    <scope>NUCLEOTIDE SEQUENCE</scope>
    <source>
        <strain evidence="3">IBT 17514</strain>
    </source>
</reference>
<dbReference type="Pfam" id="PF12697">
    <property type="entry name" value="Abhydrolase_6"/>
    <property type="match status" value="1"/>
</dbReference>
<dbReference type="EMBL" id="JAQJAN010000013">
    <property type="protein sequence ID" value="KAJ5712418.1"/>
    <property type="molecule type" value="Genomic_DNA"/>
</dbReference>
<keyword evidence="4" id="KW-1185">Reference proteome</keyword>
<dbReference type="GO" id="GO:0072330">
    <property type="term" value="P:monocarboxylic acid biosynthetic process"/>
    <property type="evidence" value="ECO:0007669"/>
    <property type="project" value="UniProtKB-ARBA"/>
</dbReference>
<dbReference type="SUPFAM" id="SSF53474">
    <property type="entry name" value="alpha/beta-Hydrolases"/>
    <property type="match status" value="1"/>
</dbReference>